<organism evidence="2 3">
    <name type="scientific">Rotaria sordida</name>
    <dbReference type="NCBI Taxonomy" id="392033"/>
    <lineage>
        <taxon>Eukaryota</taxon>
        <taxon>Metazoa</taxon>
        <taxon>Spiralia</taxon>
        <taxon>Gnathifera</taxon>
        <taxon>Rotifera</taxon>
        <taxon>Eurotatoria</taxon>
        <taxon>Bdelloidea</taxon>
        <taxon>Philodinida</taxon>
        <taxon>Philodinidae</taxon>
        <taxon>Rotaria</taxon>
    </lineage>
</organism>
<dbReference type="Proteomes" id="UP000663836">
    <property type="component" value="Unassembled WGS sequence"/>
</dbReference>
<evidence type="ECO:0000313" key="2">
    <source>
        <dbReference type="EMBL" id="CAF4381026.1"/>
    </source>
</evidence>
<feature type="compositionally biased region" description="Polar residues" evidence="1">
    <location>
        <begin position="1"/>
        <end position="13"/>
    </location>
</feature>
<evidence type="ECO:0000256" key="1">
    <source>
        <dbReference type="SAM" id="MobiDB-lite"/>
    </source>
</evidence>
<protein>
    <submittedName>
        <fullName evidence="2">Uncharacterized protein</fullName>
    </submittedName>
</protein>
<sequence length="68" mass="7846">MLSPSHTLDQSPAINHPPKRPAPALGPYYHFIKTDLNKMLWLGSALVFRHVSFERPKIEFNCIPKLDY</sequence>
<feature type="non-terminal residue" evidence="2">
    <location>
        <position position="68"/>
    </location>
</feature>
<gene>
    <name evidence="2" type="ORF">JBS370_LOCUS42849</name>
</gene>
<proteinExistence type="predicted"/>
<name>A0A820N2J0_9BILA</name>
<evidence type="ECO:0000313" key="3">
    <source>
        <dbReference type="Proteomes" id="UP000663836"/>
    </source>
</evidence>
<feature type="region of interest" description="Disordered" evidence="1">
    <location>
        <begin position="1"/>
        <end position="22"/>
    </location>
</feature>
<accession>A0A820N2J0</accession>
<dbReference type="AlphaFoldDB" id="A0A820N2J0"/>
<comment type="caution">
    <text evidence="2">The sequence shown here is derived from an EMBL/GenBank/DDBJ whole genome shotgun (WGS) entry which is preliminary data.</text>
</comment>
<reference evidence="2" key="1">
    <citation type="submission" date="2021-02" db="EMBL/GenBank/DDBJ databases">
        <authorList>
            <person name="Nowell W R."/>
        </authorList>
    </citation>
    <scope>NUCLEOTIDE SEQUENCE</scope>
</reference>
<dbReference type="EMBL" id="CAJOBD010060379">
    <property type="protein sequence ID" value="CAF4381026.1"/>
    <property type="molecule type" value="Genomic_DNA"/>
</dbReference>